<evidence type="ECO:0000313" key="2">
    <source>
        <dbReference type="EMBL" id="KAF2458536.1"/>
    </source>
</evidence>
<protein>
    <submittedName>
        <fullName evidence="2">Heterokaryon incompatibility protein-domain-containing protein</fullName>
    </submittedName>
</protein>
<dbReference type="PANTHER" id="PTHR33112:SF16">
    <property type="entry name" value="HETEROKARYON INCOMPATIBILITY DOMAIN-CONTAINING PROTEIN"/>
    <property type="match status" value="1"/>
</dbReference>
<organism evidence="2 3">
    <name type="scientific">Lineolata rhizophorae</name>
    <dbReference type="NCBI Taxonomy" id="578093"/>
    <lineage>
        <taxon>Eukaryota</taxon>
        <taxon>Fungi</taxon>
        <taxon>Dikarya</taxon>
        <taxon>Ascomycota</taxon>
        <taxon>Pezizomycotina</taxon>
        <taxon>Dothideomycetes</taxon>
        <taxon>Dothideomycetes incertae sedis</taxon>
        <taxon>Lineolatales</taxon>
        <taxon>Lineolataceae</taxon>
        <taxon>Lineolata</taxon>
    </lineage>
</organism>
<dbReference type="EMBL" id="MU001677">
    <property type="protein sequence ID" value="KAF2458536.1"/>
    <property type="molecule type" value="Genomic_DNA"/>
</dbReference>
<dbReference type="InterPro" id="IPR010730">
    <property type="entry name" value="HET"/>
</dbReference>
<sequence>MNAISAFTDQEECVEYLQITAGGREMATQLHLLDSGKADVLNIEIFGGKEAIKSPRDTPLNSSNRCSLSALHHISFPAREVSKYGGSEECLNLMKFWLDECLTQHSECRASTTPLPTRVIHVGTESGMDPRLCLTRHEPGTYVALSHCWGAGTRPPRTVMSNLNDRMNAIPFNSLPRTFQDALTIVRKFGLEYLWIDSLCIIQDSDEDWAKEAAKMCDVYSNALFVISADAAENSYEGFLVGSRDASKTFYCSAPDSSPDDISFSVRLAPKSELDLTHTRMVDRKSKLSTRGWVFQEYILAPRIVRFGVEELAWECREMERCECTLHARSFVHTCKNAYKELRKFSRHEGNQEDKRAVFRDVWRSILETYTSRDLTYPSDRLPAISGVTAAFRHLSLAGSIGGLWANDLVTGLAWHVVGPTLDPNFKPSLRHKDYYAPTWSWASVTGAISVFPLTDVEIKDANITIHSIASEPATPNPYGPCRSGSITLTAGVVRVRLSLEIPDDRHKRAVIYKTDEDIVDDTLLEPEHLMVPDVMDPEWKQLEIAESEEYFLMPLCGNAKRGFCLVLKEKPGKKPSANLFERVGTIPNLRNDFRKWVERTKTLKINIV</sequence>
<evidence type="ECO:0000259" key="1">
    <source>
        <dbReference type="Pfam" id="PF06985"/>
    </source>
</evidence>
<dbReference type="Pfam" id="PF06985">
    <property type="entry name" value="HET"/>
    <property type="match status" value="1"/>
</dbReference>
<dbReference type="AlphaFoldDB" id="A0A6A6P3I9"/>
<dbReference type="Proteomes" id="UP000799766">
    <property type="component" value="Unassembled WGS sequence"/>
</dbReference>
<keyword evidence="3" id="KW-1185">Reference proteome</keyword>
<dbReference type="PANTHER" id="PTHR33112">
    <property type="entry name" value="DOMAIN PROTEIN, PUTATIVE-RELATED"/>
    <property type="match status" value="1"/>
</dbReference>
<reference evidence="2" key="1">
    <citation type="journal article" date="2020" name="Stud. Mycol.">
        <title>101 Dothideomycetes genomes: a test case for predicting lifestyles and emergence of pathogens.</title>
        <authorList>
            <person name="Haridas S."/>
            <person name="Albert R."/>
            <person name="Binder M."/>
            <person name="Bloem J."/>
            <person name="Labutti K."/>
            <person name="Salamov A."/>
            <person name="Andreopoulos B."/>
            <person name="Baker S."/>
            <person name="Barry K."/>
            <person name="Bills G."/>
            <person name="Bluhm B."/>
            <person name="Cannon C."/>
            <person name="Castanera R."/>
            <person name="Culley D."/>
            <person name="Daum C."/>
            <person name="Ezra D."/>
            <person name="Gonzalez J."/>
            <person name="Henrissat B."/>
            <person name="Kuo A."/>
            <person name="Liang C."/>
            <person name="Lipzen A."/>
            <person name="Lutzoni F."/>
            <person name="Magnuson J."/>
            <person name="Mondo S."/>
            <person name="Nolan M."/>
            <person name="Ohm R."/>
            <person name="Pangilinan J."/>
            <person name="Park H.-J."/>
            <person name="Ramirez L."/>
            <person name="Alfaro M."/>
            <person name="Sun H."/>
            <person name="Tritt A."/>
            <person name="Yoshinaga Y."/>
            <person name="Zwiers L.-H."/>
            <person name="Turgeon B."/>
            <person name="Goodwin S."/>
            <person name="Spatafora J."/>
            <person name="Crous P."/>
            <person name="Grigoriev I."/>
        </authorList>
    </citation>
    <scope>NUCLEOTIDE SEQUENCE</scope>
    <source>
        <strain evidence="2">ATCC 16933</strain>
    </source>
</reference>
<dbReference type="OrthoDB" id="3486565at2759"/>
<gene>
    <name evidence="2" type="ORF">BDY21DRAFT_318737</name>
</gene>
<feature type="domain" description="Heterokaryon incompatibility" evidence="1">
    <location>
        <begin position="142"/>
        <end position="297"/>
    </location>
</feature>
<evidence type="ECO:0000313" key="3">
    <source>
        <dbReference type="Proteomes" id="UP000799766"/>
    </source>
</evidence>
<name>A0A6A6P3I9_9PEZI</name>
<accession>A0A6A6P3I9</accession>
<proteinExistence type="predicted"/>